<feature type="modified residue" description="4-aspartylphosphate" evidence="4">
    <location>
        <position position="56"/>
    </location>
</feature>
<protein>
    <submittedName>
        <fullName evidence="7">AraC-type DNA-binding protein</fullName>
    </submittedName>
</protein>
<proteinExistence type="predicted"/>
<dbReference type="SMART" id="SM00448">
    <property type="entry name" value="REC"/>
    <property type="match status" value="1"/>
</dbReference>
<dbReference type="SMART" id="SM00342">
    <property type="entry name" value="HTH_ARAC"/>
    <property type="match status" value="1"/>
</dbReference>
<organism evidence="7 8">
    <name type="scientific">Dyadobacter soli</name>
    <dbReference type="NCBI Taxonomy" id="659014"/>
    <lineage>
        <taxon>Bacteria</taxon>
        <taxon>Pseudomonadati</taxon>
        <taxon>Bacteroidota</taxon>
        <taxon>Cytophagia</taxon>
        <taxon>Cytophagales</taxon>
        <taxon>Spirosomataceae</taxon>
        <taxon>Dyadobacter</taxon>
    </lineage>
</organism>
<dbReference type="GO" id="GO:0043565">
    <property type="term" value="F:sequence-specific DNA binding"/>
    <property type="evidence" value="ECO:0007669"/>
    <property type="project" value="InterPro"/>
</dbReference>
<dbReference type="InterPro" id="IPR020449">
    <property type="entry name" value="Tscrpt_reg_AraC-type_HTH"/>
</dbReference>
<sequence length="250" mass="28054">MDSHYRKQILIVYDSVDLHDFGNDVLAKSIRIVNSNTGDDGLSLVRQLRPDVIVCDISASSLNGLSFCEKLKSDASTSHIVIILLGPVSYQIDGLRAGAEDYVSLPYDNYALGLKIENMIRLRRALRGKVAQEISVQSESKGETNRFIEKLEQLVFENISDQNFGVHEIAFQTGTSVSVLYRKLKLLSGVTVNEFVKNIRMKRAMKLLETGIYPVNEVSSAVGYEDSKYFSKEFRKFFNKTPAEIKRGAS</sequence>
<keyword evidence="1" id="KW-0805">Transcription regulation</keyword>
<name>A0A1G7D4Q4_9BACT</name>
<evidence type="ECO:0000313" key="8">
    <source>
        <dbReference type="Proteomes" id="UP000198748"/>
    </source>
</evidence>
<evidence type="ECO:0000259" key="6">
    <source>
        <dbReference type="PROSITE" id="PS50110"/>
    </source>
</evidence>
<reference evidence="8" key="1">
    <citation type="submission" date="2016-10" db="EMBL/GenBank/DDBJ databases">
        <authorList>
            <person name="Varghese N."/>
            <person name="Submissions S."/>
        </authorList>
    </citation>
    <scope>NUCLEOTIDE SEQUENCE [LARGE SCALE GENOMIC DNA]</scope>
    <source>
        <strain evidence="8">DSM 25329</strain>
    </source>
</reference>
<dbReference type="PROSITE" id="PS01124">
    <property type="entry name" value="HTH_ARAC_FAMILY_2"/>
    <property type="match status" value="1"/>
</dbReference>
<accession>A0A1G7D4Q4</accession>
<dbReference type="AlphaFoldDB" id="A0A1G7D4Q4"/>
<dbReference type="Gene3D" id="3.40.50.2300">
    <property type="match status" value="1"/>
</dbReference>
<dbReference type="PRINTS" id="PR00032">
    <property type="entry name" value="HTHARAC"/>
</dbReference>
<evidence type="ECO:0000256" key="1">
    <source>
        <dbReference type="ARBA" id="ARBA00023015"/>
    </source>
</evidence>
<dbReference type="SUPFAM" id="SSF46689">
    <property type="entry name" value="Homeodomain-like"/>
    <property type="match status" value="1"/>
</dbReference>
<dbReference type="RefSeq" id="WP_090148618.1">
    <property type="nucleotide sequence ID" value="NZ_FNAN01000005.1"/>
</dbReference>
<dbReference type="InterPro" id="IPR011006">
    <property type="entry name" value="CheY-like_superfamily"/>
</dbReference>
<dbReference type="SUPFAM" id="SSF52172">
    <property type="entry name" value="CheY-like"/>
    <property type="match status" value="1"/>
</dbReference>
<dbReference type="Proteomes" id="UP000198748">
    <property type="component" value="Unassembled WGS sequence"/>
</dbReference>
<keyword evidence="8" id="KW-1185">Reference proteome</keyword>
<dbReference type="Pfam" id="PF00072">
    <property type="entry name" value="Response_reg"/>
    <property type="match status" value="1"/>
</dbReference>
<dbReference type="PANTHER" id="PTHR43280:SF10">
    <property type="entry name" value="REGULATORY PROTEIN POCR"/>
    <property type="match status" value="1"/>
</dbReference>
<feature type="domain" description="HTH araC/xylS-type" evidence="5">
    <location>
        <begin position="149"/>
        <end position="248"/>
    </location>
</feature>
<dbReference type="InterPro" id="IPR018060">
    <property type="entry name" value="HTH_AraC"/>
</dbReference>
<dbReference type="InterPro" id="IPR009057">
    <property type="entry name" value="Homeodomain-like_sf"/>
</dbReference>
<feature type="domain" description="Response regulatory" evidence="6">
    <location>
        <begin position="8"/>
        <end position="120"/>
    </location>
</feature>
<dbReference type="GO" id="GO:0000160">
    <property type="term" value="P:phosphorelay signal transduction system"/>
    <property type="evidence" value="ECO:0007669"/>
    <property type="project" value="InterPro"/>
</dbReference>
<evidence type="ECO:0000256" key="2">
    <source>
        <dbReference type="ARBA" id="ARBA00023125"/>
    </source>
</evidence>
<evidence type="ECO:0000256" key="3">
    <source>
        <dbReference type="ARBA" id="ARBA00023163"/>
    </source>
</evidence>
<dbReference type="InterPro" id="IPR001789">
    <property type="entry name" value="Sig_transdc_resp-reg_receiver"/>
</dbReference>
<dbReference type="InterPro" id="IPR018062">
    <property type="entry name" value="HTH_AraC-typ_CS"/>
</dbReference>
<keyword evidence="2 7" id="KW-0238">DNA-binding</keyword>
<evidence type="ECO:0000313" key="7">
    <source>
        <dbReference type="EMBL" id="SDE46473.1"/>
    </source>
</evidence>
<gene>
    <name evidence="7" type="ORF">SAMN04487996_105123</name>
</gene>
<dbReference type="Gene3D" id="1.10.10.60">
    <property type="entry name" value="Homeodomain-like"/>
    <property type="match status" value="1"/>
</dbReference>
<dbReference type="PROSITE" id="PS50110">
    <property type="entry name" value="RESPONSE_REGULATORY"/>
    <property type="match status" value="1"/>
</dbReference>
<dbReference type="OrthoDB" id="9809670at2"/>
<dbReference type="PANTHER" id="PTHR43280">
    <property type="entry name" value="ARAC-FAMILY TRANSCRIPTIONAL REGULATOR"/>
    <property type="match status" value="1"/>
</dbReference>
<dbReference type="PROSITE" id="PS00041">
    <property type="entry name" value="HTH_ARAC_FAMILY_1"/>
    <property type="match status" value="1"/>
</dbReference>
<dbReference type="GO" id="GO:0003700">
    <property type="term" value="F:DNA-binding transcription factor activity"/>
    <property type="evidence" value="ECO:0007669"/>
    <property type="project" value="InterPro"/>
</dbReference>
<dbReference type="Pfam" id="PF12833">
    <property type="entry name" value="HTH_18"/>
    <property type="match status" value="1"/>
</dbReference>
<evidence type="ECO:0000256" key="4">
    <source>
        <dbReference type="PROSITE-ProRule" id="PRU00169"/>
    </source>
</evidence>
<keyword evidence="4" id="KW-0597">Phosphoprotein</keyword>
<evidence type="ECO:0000259" key="5">
    <source>
        <dbReference type="PROSITE" id="PS01124"/>
    </source>
</evidence>
<dbReference type="STRING" id="659014.SAMN04487996_105123"/>
<dbReference type="EMBL" id="FNAN01000005">
    <property type="protein sequence ID" value="SDE46473.1"/>
    <property type="molecule type" value="Genomic_DNA"/>
</dbReference>
<keyword evidence="3" id="KW-0804">Transcription</keyword>